<comment type="caution">
    <text evidence="1">The sequence shown here is derived from an EMBL/GenBank/DDBJ whole genome shotgun (WGS) entry which is preliminary data.</text>
</comment>
<dbReference type="RefSeq" id="XP_062647823.1">
    <property type="nucleotide sequence ID" value="XM_062790565.1"/>
</dbReference>
<reference evidence="1" key="2">
    <citation type="submission" date="2023-05" db="EMBL/GenBank/DDBJ databases">
        <authorList>
            <consortium name="Lawrence Berkeley National Laboratory"/>
            <person name="Steindorff A."/>
            <person name="Hensen N."/>
            <person name="Bonometti L."/>
            <person name="Westerberg I."/>
            <person name="Brannstrom I.O."/>
            <person name="Guillou S."/>
            <person name="Cros-Aarteil S."/>
            <person name="Calhoun S."/>
            <person name="Haridas S."/>
            <person name="Kuo A."/>
            <person name="Mondo S."/>
            <person name="Pangilinan J."/>
            <person name="Riley R."/>
            <person name="Labutti K."/>
            <person name="Andreopoulos B."/>
            <person name="Lipzen A."/>
            <person name="Chen C."/>
            <person name="Yanf M."/>
            <person name="Daum C."/>
            <person name="Ng V."/>
            <person name="Clum A."/>
            <person name="Ohm R."/>
            <person name="Martin F."/>
            <person name="Silar P."/>
            <person name="Natvig D."/>
            <person name="Lalanne C."/>
            <person name="Gautier V."/>
            <person name="Ament-Velasquez S.L."/>
            <person name="Kruys A."/>
            <person name="Hutchinson M.I."/>
            <person name="Powell A.J."/>
            <person name="Barry K."/>
            <person name="Miller A.N."/>
            <person name="Grigoriev I.V."/>
            <person name="Debuchy R."/>
            <person name="Gladieux P."/>
            <person name="Thoren M.H."/>
            <person name="Johannesson H."/>
        </authorList>
    </citation>
    <scope>NUCLEOTIDE SEQUENCE</scope>
    <source>
        <strain evidence="1">CBS 731.68</strain>
    </source>
</reference>
<accession>A0AAN6U0B1</accession>
<evidence type="ECO:0000313" key="1">
    <source>
        <dbReference type="EMBL" id="KAK4124052.1"/>
    </source>
</evidence>
<evidence type="ECO:0000313" key="2">
    <source>
        <dbReference type="Proteomes" id="UP001302602"/>
    </source>
</evidence>
<dbReference type="GeneID" id="87827335"/>
<proteinExistence type="predicted"/>
<keyword evidence="2" id="KW-1185">Reference proteome</keyword>
<protein>
    <submittedName>
        <fullName evidence="1">Uncharacterized protein</fullName>
    </submittedName>
</protein>
<dbReference type="AlphaFoldDB" id="A0AAN6U0B1"/>
<organism evidence="1 2">
    <name type="scientific">Parathielavia appendiculata</name>
    <dbReference type="NCBI Taxonomy" id="2587402"/>
    <lineage>
        <taxon>Eukaryota</taxon>
        <taxon>Fungi</taxon>
        <taxon>Dikarya</taxon>
        <taxon>Ascomycota</taxon>
        <taxon>Pezizomycotina</taxon>
        <taxon>Sordariomycetes</taxon>
        <taxon>Sordariomycetidae</taxon>
        <taxon>Sordariales</taxon>
        <taxon>Chaetomiaceae</taxon>
        <taxon>Parathielavia</taxon>
    </lineage>
</organism>
<dbReference type="Proteomes" id="UP001302602">
    <property type="component" value="Unassembled WGS sequence"/>
</dbReference>
<gene>
    <name evidence="1" type="ORF">N657DRAFT_619423</name>
</gene>
<reference evidence="1" key="1">
    <citation type="journal article" date="2023" name="Mol. Phylogenet. Evol.">
        <title>Genome-scale phylogeny and comparative genomics of the fungal order Sordariales.</title>
        <authorList>
            <person name="Hensen N."/>
            <person name="Bonometti L."/>
            <person name="Westerberg I."/>
            <person name="Brannstrom I.O."/>
            <person name="Guillou S."/>
            <person name="Cros-Aarteil S."/>
            <person name="Calhoun S."/>
            <person name="Haridas S."/>
            <person name="Kuo A."/>
            <person name="Mondo S."/>
            <person name="Pangilinan J."/>
            <person name="Riley R."/>
            <person name="LaButti K."/>
            <person name="Andreopoulos B."/>
            <person name="Lipzen A."/>
            <person name="Chen C."/>
            <person name="Yan M."/>
            <person name="Daum C."/>
            <person name="Ng V."/>
            <person name="Clum A."/>
            <person name="Steindorff A."/>
            <person name="Ohm R.A."/>
            <person name="Martin F."/>
            <person name="Silar P."/>
            <person name="Natvig D.O."/>
            <person name="Lalanne C."/>
            <person name="Gautier V."/>
            <person name="Ament-Velasquez S.L."/>
            <person name="Kruys A."/>
            <person name="Hutchinson M.I."/>
            <person name="Powell A.J."/>
            <person name="Barry K."/>
            <person name="Miller A.N."/>
            <person name="Grigoriev I.V."/>
            <person name="Debuchy R."/>
            <person name="Gladieux P."/>
            <person name="Hiltunen Thoren M."/>
            <person name="Johannesson H."/>
        </authorList>
    </citation>
    <scope>NUCLEOTIDE SEQUENCE</scope>
    <source>
        <strain evidence="1">CBS 731.68</strain>
    </source>
</reference>
<dbReference type="EMBL" id="MU853228">
    <property type="protein sequence ID" value="KAK4124052.1"/>
    <property type="molecule type" value="Genomic_DNA"/>
</dbReference>
<name>A0AAN6U0B1_9PEZI</name>
<sequence>MSPPADRPTGPDGIPSFEASFAAGIFPGLSASAKRLRWTLDGPLEAAISVAAGYWIDPTIPDEPYHRADAVDQRHPISRDPYTEPKVSSVTISADLLSDWENNWFEVHRDHVLPGGEEENGKTRIGSLPDFDPEDEDDAWPEVDGEGSGHLLVCCGSERPRKTETKFQLLVTAKGAGPDGFLTVHDFLEQVHPWLMGLKGEILEARAVAFALLEGEDDVPSREELLARDGHMKFFVFGAKDLVIWDEEEWTERMTKRPYIRITRVYVR</sequence>